<evidence type="ECO:0008006" key="5">
    <source>
        <dbReference type="Google" id="ProtNLM"/>
    </source>
</evidence>
<feature type="compositionally biased region" description="Low complexity" evidence="1">
    <location>
        <begin position="42"/>
        <end position="89"/>
    </location>
</feature>
<keyword evidence="2" id="KW-0472">Membrane</keyword>
<dbReference type="Gene3D" id="3.30.505.20">
    <property type="match status" value="2"/>
</dbReference>
<feature type="compositionally biased region" description="Low complexity" evidence="1">
    <location>
        <begin position="217"/>
        <end position="227"/>
    </location>
</feature>
<reference evidence="3 4" key="1">
    <citation type="submission" date="2018-12" db="EMBL/GenBank/DDBJ databases">
        <authorList>
            <person name="hu s."/>
            <person name="Xu Y."/>
            <person name="Xu B."/>
            <person name="Li F."/>
        </authorList>
    </citation>
    <scope>NUCLEOTIDE SEQUENCE [LARGE SCALE GENOMIC DNA]</scope>
    <source>
        <strain evidence="3 4">KSW2-17</strain>
    </source>
</reference>
<feature type="transmembrane region" description="Helical" evidence="2">
    <location>
        <begin position="100"/>
        <end position="120"/>
    </location>
</feature>
<evidence type="ECO:0000256" key="1">
    <source>
        <dbReference type="SAM" id="MobiDB-lite"/>
    </source>
</evidence>
<sequence>MHRTLYPLKERSGCFSSASAPPGDDQVMNTNPDLPENRPQDSSAEAASSPAAPADHNTPVGQPAPTAATAPTEQVAPAASTATETTAATKPRRRIGKRTWIIGGAVAGLLVLGGAGFAIADELNDGSDTLDDATRDRVAAAATAYTGGGELIDAERDDDGGYDAEVRFENGTEVDLDLDENLAVISSDTDRTDDDGDRNGDDGDDVSDDQGTGSGSGASTAPTAGTGDDARVDDDTPLTADETTAATEAALAETGEGEVVDIDRSDDRDHAFEVEVRLTDGSEVEVDLDADFGVVRTSPSD</sequence>
<keyword evidence="4" id="KW-1185">Reference proteome</keyword>
<evidence type="ECO:0000313" key="4">
    <source>
        <dbReference type="Proteomes" id="UP000268291"/>
    </source>
</evidence>
<feature type="compositionally biased region" description="Acidic residues" evidence="1">
    <location>
        <begin position="191"/>
        <end position="208"/>
    </location>
</feature>
<keyword evidence="2" id="KW-1133">Transmembrane helix</keyword>
<proteinExistence type="predicted"/>
<feature type="compositionally biased region" description="Low complexity" evidence="1">
    <location>
        <begin position="237"/>
        <end position="254"/>
    </location>
</feature>
<feature type="region of interest" description="Disordered" evidence="1">
    <location>
        <begin position="178"/>
        <end position="266"/>
    </location>
</feature>
<feature type="region of interest" description="Disordered" evidence="1">
    <location>
        <begin position="1"/>
        <end position="91"/>
    </location>
</feature>
<name>A0ABY0C8C9_9MICO</name>
<protein>
    <recommendedName>
        <fullName evidence="5">YpeB-like protein with protease inhibitory function</fullName>
    </recommendedName>
</protein>
<accession>A0ABY0C8C9</accession>
<dbReference type="EMBL" id="RZGY01000001">
    <property type="protein sequence ID" value="RUQ86306.1"/>
    <property type="molecule type" value="Genomic_DNA"/>
</dbReference>
<evidence type="ECO:0000256" key="2">
    <source>
        <dbReference type="SAM" id="Phobius"/>
    </source>
</evidence>
<dbReference type="Proteomes" id="UP000268291">
    <property type="component" value="Unassembled WGS sequence"/>
</dbReference>
<keyword evidence="2" id="KW-0812">Transmembrane</keyword>
<comment type="caution">
    <text evidence="3">The sequence shown here is derived from an EMBL/GenBank/DDBJ whole genome shotgun (WGS) entry which is preliminary data.</text>
</comment>
<gene>
    <name evidence="3" type="ORF">ELQ93_04725</name>
</gene>
<evidence type="ECO:0000313" key="3">
    <source>
        <dbReference type="EMBL" id="RUQ86306.1"/>
    </source>
</evidence>
<organism evidence="3 4">
    <name type="scientific">Labedella gwakjiensis</name>
    <dbReference type="NCBI Taxonomy" id="390269"/>
    <lineage>
        <taxon>Bacteria</taxon>
        <taxon>Bacillati</taxon>
        <taxon>Actinomycetota</taxon>
        <taxon>Actinomycetes</taxon>
        <taxon>Micrococcales</taxon>
        <taxon>Microbacteriaceae</taxon>
        <taxon>Labedella</taxon>
    </lineage>
</organism>